<evidence type="ECO:0000313" key="1">
    <source>
        <dbReference type="EMBL" id="CAB4800604.1"/>
    </source>
</evidence>
<name>A0A6J6XYG2_9ZZZZ</name>
<organism evidence="1">
    <name type="scientific">freshwater metagenome</name>
    <dbReference type="NCBI Taxonomy" id="449393"/>
    <lineage>
        <taxon>unclassified sequences</taxon>
        <taxon>metagenomes</taxon>
        <taxon>ecological metagenomes</taxon>
    </lineage>
</organism>
<gene>
    <name evidence="1" type="ORF">UFOPK2969_01449</name>
</gene>
<dbReference type="AlphaFoldDB" id="A0A6J6XYG2"/>
<dbReference type="EMBL" id="CAFAAD010000129">
    <property type="protein sequence ID" value="CAB4800604.1"/>
    <property type="molecule type" value="Genomic_DNA"/>
</dbReference>
<protein>
    <submittedName>
        <fullName evidence="1">Unannotated protein</fullName>
    </submittedName>
</protein>
<reference evidence="1" key="1">
    <citation type="submission" date="2020-05" db="EMBL/GenBank/DDBJ databases">
        <authorList>
            <person name="Chiriac C."/>
            <person name="Salcher M."/>
            <person name="Ghai R."/>
            <person name="Kavagutti S V."/>
        </authorList>
    </citation>
    <scope>NUCLEOTIDE SEQUENCE</scope>
</reference>
<sequence>MDSHLIAVEVSIKSCADERVDLNGLAFNKDWLKGLDAETMQRWCTVQQHWVFLDDIFKHVPHLRATTLNHALGRLDVLCKFGIDKLLHDEGLEQFECHELRQTALMQLECRANHDDRTAGVVNALTKKVLTESALLALKHVGK</sequence>
<accession>A0A6J6XYG2</accession>
<proteinExistence type="predicted"/>